<evidence type="ECO:0000313" key="2">
    <source>
        <dbReference type="Proteomes" id="UP001148662"/>
    </source>
</evidence>
<sequence>MAHVVQSLDQPSNYKDSQSRYDRQKQADLLSRSTTLYIGNLSFYTTEEQIYELFSKCTSPEEGGGIKRIIMGLDRNTRTPCGFCFVEYYTHAEALASLRYISGTKLDERIIRCDLDLGYREGRQFGRGKSGGQVRDEHRADYDPGRGGWGAQAQRLEIERRREVEERYQDTQDGPGAVAGGGGEWKQVGNANEQTLKRGRSPDDDDNSRETRARTDGAE</sequence>
<organism evidence="1 2">
    <name type="scientific">Phlebia brevispora</name>
    <dbReference type="NCBI Taxonomy" id="194682"/>
    <lineage>
        <taxon>Eukaryota</taxon>
        <taxon>Fungi</taxon>
        <taxon>Dikarya</taxon>
        <taxon>Basidiomycota</taxon>
        <taxon>Agaricomycotina</taxon>
        <taxon>Agaricomycetes</taxon>
        <taxon>Polyporales</taxon>
        <taxon>Meruliaceae</taxon>
        <taxon>Phlebia</taxon>
    </lineage>
</organism>
<accession>A0ACC1RTG4</accession>
<name>A0ACC1RTG4_9APHY</name>
<reference evidence="1" key="1">
    <citation type="submission" date="2022-07" db="EMBL/GenBank/DDBJ databases">
        <title>Genome Sequence of Phlebia brevispora.</title>
        <authorList>
            <person name="Buettner E."/>
        </authorList>
    </citation>
    <scope>NUCLEOTIDE SEQUENCE</scope>
    <source>
        <strain evidence="1">MPL23</strain>
    </source>
</reference>
<comment type="caution">
    <text evidence="1">The sequence shown here is derived from an EMBL/GenBank/DDBJ whole genome shotgun (WGS) entry which is preliminary data.</text>
</comment>
<keyword evidence="2" id="KW-1185">Reference proteome</keyword>
<evidence type="ECO:0000313" key="1">
    <source>
        <dbReference type="EMBL" id="KAJ3524841.1"/>
    </source>
</evidence>
<gene>
    <name evidence="1" type="ORF">NM688_g8493</name>
</gene>
<protein>
    <submittedName>
        <fullName evidence="1">Uncharacterized protein</fullName>
    </submittedName>
</protein>
<dbReference type="Proteomes" id="UP001148662">
    <property type="component" value="Unassembled WGS sequence"/>
</dbReference>
<proteinExistence type="predicted"/>
<dbReference type="EMBL" id="JANHOG010002299">
    <property type="protein sequence ID" value="KAJ3524841.1"/>
    <property type="molecule type" value="Genomic_DNA"/>
</dbReference>